<dbReference type="Proteomes" id="UP001162029">
    <property type="component" value="Unassembled WGS sequence"/>
</dbReference>
<dbReference type="EMBL" id="CANTFM010002217">
    <property type="protein sequence ID" value="CAI5744908.1"/>
    <property type="molecule type" value="Genomic_DNA"/>
</dbReference>
<evidence type="ECO:0000313" key="2">
    <source>
        <dbReference type="Proteomes" id="UP001162029"/>
    </source>
</evidence>
<reference evidence="1" key="1">
    <citation type="submission" date="2022-12" db="EMBL/GenBank/DDBJ databases">
        <authorList>
            <person name="Webb A."/>
        </authorList>
    </citation>
    <scope>NUCLEOTIDE SEQUENCE</scope>
    <source>
        <strain evidence="1">Pd1</strain>
    </source>
</reference>
<organism evidence="1 2">
    <name type="scientific">Peronospora destructor</name>
    <dbReference type="NCBI Taxonomy" id="86335"/>
    <lineage>
        <taxon>Eukaryota</taxon>
        <taxon>Sar</taxon>
        <taxon>Stramenopiles</taxon>
        <taxon>Oomycota</taxon>
        <taxon>Peronosporomycetes</taxon>
        <taxon>Peronosporales</taxon>
        <taxon>Peronosporaceae</taxon>
        <taxon>Peronospora</taxon>
    </lineage>
</organism>
<protein>
    <submittedName>
        <fullName evidence="1">Uncharacterized protein</fullName>
    </submittedName>
</protein>
<keyword evidence="2" id="KW-1185">Reference proteome</keyword>
<accession>A0AAV0V8R2</accession>
<sequence length="179" mass="20357">MATQDATQLWAAVRGLSDKDLDNIQTTITQFFCNSNLYLVSKASLSGQNNFIPLKFGDKVHYVRVDDFLRMLLDFLHQKVQLHTDNRYTSEKPTSLALKLKRKNMATLKSRSMATLDSNMATCDPTDAFDKEVPQLTPCPCSNQDNKTSNHYNFIDIQEYDSQDPSNTSRYCVATIKTI</sequence>
<gene>
    <name evidence="1" type="ORF">PDE001_LOCUS10030</name>
</gene>
<comment type="caution">
    <text evidence="1">The sequence shown here is derived from an EMBL/GenBank/DDBJ whole genome shotgun (WGS) entry which is preliminary data.</text>
</comment>
<proteinExistence type="predicted"/>
<evidence type="ECO:0000313" key="1">
    <source>
        <dbReference type="EMBL" id="CAI5744908.1"/>
    </source>
</evidence>
<name>A0AAV0V8R2_9STRA</name>
<dbReference type="AlphaFoldDB" id="A0AAV0V8R2"/>